<accession>A0A1I3L893</accession>
<sequence length="206" mass="23128">MSIWHEWQRDGLLGIVHLVAGAYPVWHKGAPSAAQRIYFSNHTSHVDTLAILTALPRELRSQIRPVAARDYWQTSKTKIHIARNLLNVVLIDRKHESDSDPLDPVREALRLGHSIIIFPEGTRSAETLPQAFKSGLYRLATEFPDIELCPVYLENLQRIMPKGAIWPVPLICKVHFGAPLSLAADEAKADFLQRARDAVVELAPAH</sequence>
<proteinExistence type="predicted"/>
<comment type="pathway">
    <text evidence="1">Lipid metabolism.</text>
</comment>
<evidence type="ECO:0000256" key="1">
    <source>
        <dbReference type="ARBA" id="ARBA00005189"/>
    </source>
</evidence>
<dbReference type="InterPro" id="IPR002123">
    <property type="entry name" value="Plipid/glycerol_acylTrfase"/>
</dbReference>
<dbReference type="STRING" id="420953.SAMN05192543_104281"/>
<feature type="domain" description="Phospholipid/glycerol acyltransferase" evidence="4">
    <location>
        <begin position="36"/>
        <end position="156"/>
    </location>
</feature>
<dbReference type="SMART" id="SM00563">
    <property type="entry name" value="PlsC"/>
    <property type="match status" value="1"/>
</dbReference>
<reference evidence="5 6" key="1">
    <citation type="submission" date="2016-10" db="EMBL/GenBank/DDBJ databases">
        <authorList>
            <person name="de Groot N.N."/>
        </authorList>
    </citation>
    <scope>NUCLEOTIDE SEQUENCE [LARGE SCALE GENOMIC DNA]</scope>
    <source>
        <strain evidence="5 6">LMG 23650</strain>
    </source>
</reference>
<dbReference type="PANTHER" id="PTHR10434">
    <property type="entry name" value="1-ACYL-SN-GLYCEROL-3-PHOSPHATE ACYLTRANSFERASE"/>
    <property type="match status" value="1"/>
</dbReference>
<dbReference type="GO" id="GO:0006654">
    <property type="term" value="P:phosphatidic acid biosynthetic process"/>
    <property type="evidence" value="ECO:0007669"/>
    <property type="project" value="TreeGrafter"/>
</dbReference>
<dbReference type="AlphaFoldDB" id="A0A1I3L893"/>
<dbReference type="PANTHER" id="PTHR10434:SF11">
    <property type="entry name" value="1-ACYL-SN-GLYCEROL-3-PHOSPHATE ACYLTRANSFERASE"/>
    <property type="match status" value="1"/>
</dbReference>
<dbReference type="GO" id="GO:0003841">
    <property type="term" value="F:1-acylglycerol-3-phosphate O-acyltransferase activity"/>
    <property type="evidence" value="ECO:0007669"/>
    <property type="project" value="TreeGrafter"/>
</dbReference>
<evidence type="ECO:0000256" key="2">
    <source>
        <dbReference type="ARBA" id="ARBA00022679"/>
    </source>
</evidence>
<dbReference type="RefSeq" id="WP_091012071.1">
    <property type="nucleotide sequence ID" value="NZ_CP041743.1"/>
</dbReference>
<dbReference type="Pfam" id="PF01553">
    <property type="entry name" value="Acyltransferase"/>
    <property type="match status" value="1"/>
</dbReference>
<dbReference type="EMBL" id="FOQU01000004">
    <property type="protein sequence ID" value="SFI80645.1"/>
    <property type="molecule type" value="Genomic_DNA"/>
</dbReference>
<keyword evidence="6" id="KW-1185">Reference proteome</keyword>
<keyword evidence="3 5" id="KW-0012">Acyltransferase</keyword>
<name>A0A1I3L893_9BURK</name>
<evidence type="ECO:0000259" key="4">
    <source>
        <dbReference type="SMART" id="SM00563"/>
    </source>
</evidence>
<dbReference type="Proteomes" id="UP000199548">
    <property type="component" value="Unassembled WGS sequence"/>
</dbReference>
<evidence type="ECO:0000313" key="6">
    <source>
        <dbReference type="Proteomes" id="UP000199548"/>
    </source>
</evidence>
<evidence type="ECO:0000256" key="3">
    <source>
        <dbReference type="ARBA" id="ARBA00023315"/>
    </source>
</evidence>
<evidence type="ECO:0000313" key="5">
    <source>
        <dbReference type="EMBL" id="SFI80645.1"/>
    </source>
</evidence>
<gene>
    <name evidence="5" type="ORF">SAMN05192543_104281</name>
</gene>
<dbReference type="SUPFAM" id="SSF69593">
    <property type="entry name" value="Glycerol-3-phosphate (1)-acyltransferase"/>
    <property type="match status" value="1"/>
</dbReference>
<dbReference type="CDD" id="cd07989">
    <property type="entry name" value="LPLAT_AGPAT-like"/>
    <property type="match status" value="1"/>
</dbReference>
<keyword evidence="2 5" id="KW-0808">Transferase</keyword>
<dbReference type="OrthoDB" id="9808424at2"/>
<organism evidence="5 6">
    <name type="scientific">Paraburkholderia megapolitana</name>
    <dbReference type="NCBI Taxonomy" id="420953"/>
    <lineage>
        <taxon>Bacteria</taxon>
        <taxon>Pseudomonadati</taxon>
        <taxon>Pseudomonadota</taxon>
        <taxon>Betaproteobacteria</taxon>
        <taxon>Burkholderiales</taxon>
        <taxon>Burkholderiaceae</taxon>
        <taxon>Paraburkholderia</taxon>
    </lineage>
</organism>
<protein>
    <submittedName>
        <fullName evidence="5">1-acyl-sn-glycerol-3-phosphate acyltransferases</fullName>
    </submittedName>
</protein>